<protein>
    <submittedName>
        <fullName evidence="3">DIG-like 4</fullName>
    </submittedName>
</protein>
<dbReference type="AlphaFoldDB" id="A0A9W7JBT1"/>
<dbReference type="Proteomes" id="UP001165190">
    <property type="component" value="Unassembled WGS sequence"/>
</dbReference>
<comment type="caution">
    <text evidence="3">The sequence shown here is derived from an EMBL/GenBank/DDBJ whole genome shotgun (WGS) entry which is preliminary data.</text>
</comment>
<feature type="domain" description="DUF7950" evidence="2">
    <location>
        <begin position="173"/>
        <end position="312"/>
    </location>
</feature>
<accession>A0A9W7JBT1</accession>
<gene>
    <name evidence="3" type="ORF">HRI_004554100</name>
</gene>
<reference evidence="3" key="1">
    <citation type="submission" date="2023-05" db="EMBL/GenBank/DDBJ databases">
        <title>Genome and transcriptome analyses reveal genes involved in the formation of fine ridges on petal epidermal cells in Hibiscus trionum.</title>
        <authorList>
            <person name="Koshimizu S."/>
            <person name="Masuda S."/>
            <person name="Ishii T."/>
            <person name="Shirasu K."/>
            <person name="Hoshino A."/>
            <person name="Arita M."/>
        </authorList>
    </citation>
    <scope>NUCLEOTIDE SEQUENCE</scope>
    <source>
        <strain evidence="3">Hamamatsu line</strain>
    </source>
</reference>
<feature type="region of interest" description="Disordered" evidence="1">
    <location>
        <begin position="72"/>
        <end position="135"/>
    </location>
</feature>
<dbReference type="PANTHER" id="PTHR33595">
    <property type="entry name" value="VON WILLEBRAND FACTOR A DOMAIN PROTEIN"/>
    <property type="match status" value="1"/>
</dbReference>
<evidence type="ECO:0000256" key="1">
    <source>
        <dbReference type="SAM" id="MobiDB-lite"/>
    </source>
</evidence>
<feature type="compositionally biased region" description="Basic and acidic residues" evidence="1">
    <location>
        <begin position="94"/>
        <end position="104"/>
    </location>
</feature>
<proteinExistence type="predicted"/>
<dbReference type="OrthoDB" id="1898295at2759"/>
<name>A0A9W7JBT1_HIBTR</name>
<dbReference type="InterPro" id="IPR057710">
    <property type="entry name" value="DUF7950"/>
</dbReference>
<dbReference type="Pfam" id="PF25821">
    <property type="entry name" value="DUF7950"/>
    <property type="match status" value="1"/>
</dbReference>
<evidence type="ECO:0000259" key="2">
    <source>
        <dbReference type="Pfam" id="PF25821"/>
    </source>
</evidence>
<dbReference type="EMBL" id="BSYR01000052">
    <property type="protein sequence ID" value="GMJ08849.1"/>
    <property type="molecule type" value="Genomic_DNA"/>
</dbReference>
<evidence type="ECO:0000313" key="4">
    <source>
        <dbReference type="Proteomes" id="UP001165190"/>
    </source>
</evidence>
<keyword evidence="4" id="KW-1185">Reference proteome</keyword>
<feature type="compositionally biased region" description="Pro residues" evidence="1">
    <location>
        <begin position="80"/>
        <end position="91"/>
    </location>
</feature>
<sequence>MNNSGEKWSFVRYTWGSQDKTVNINQIMLRFRPIAPKPVTGESDSCGGQFGNKNLLLCKPRAKRKYVRVRKNHIKRKNRPPPPPPPPPAPPSDLDQRASNKTEKIVTLQLLPEKNKANGSINDENSAVSEGNNQDLPSLFNLNLNSRWINRVGPSEEPDRTAVVSQTERKTVVESWVTVECVTDTCMVGRELGCTDVEKMKNLEADTCPGFISGGLNKVQWVNGAYERMLTAGEGRKEWLSPVSPPEIKVWLVMKEDLPKFCSAFSCKVRLQFTWQNKCSTIMMPCDVWKMDGGGSGHGGFAWRLDVEAALSLGR</sequence>
<evidence type="ECO:0000313" key="3">
    <source>
        <dbReference type="EMBL" id="GMJ08849.1"/>
    </source>
</evidence>
<organism evidence="3 4">
    <name type="scientific">Hibiscus trionum</name>
    <name type="common">Flower of an hour</name>
    <dbReference type="NCBI Taxonomy" id="183268"/>
    <lineage>
        <taxon>Eukaryota</taxon>
        <taxon>Viridiplantae</taxon>
        <taxon>Streptophyta</taxon>
        <taxon>Embryophyta</taxon>
        <taxon>Tracheophyta</taxon>
        <taxon>Spermatophyta</taxon>
        <taxon>Magnoliopsida</taxon>
        <taxon>eudicotyledons</taxon>
        <taxon>Gunneridae</taxon>
        <taxon>Pentapetalae</taxon>
        <taxon>rosids</taxon>
        <taxon>malvids</taxon>
        <taxon>Malvales</taxon>
        <taxon>Malvaceae</taxon>
        <taxon>Malvoideae</taxon>
        <taxon>Hibiscus</taxon>
    </lineage>
</organism>
<feature type="compositionally biased region" description="Polar residues" evidence="1">
    <location>
        <begin position="117"/>
        <end position="135"/>
    </location>
</feature>
<dbReference type="PANTHER" id="PTHR33595:SF10">
    <property type="match status" value="1"/>
</dbReference>